<dbReference type="GO" id="GO:0008270">
    <property type="term" value="F:zinc ion binding"/>
    <property type="evidence" value="ECO:0007669"/>
    <property type="project" value="UniProtKB-KW"/>
</dbReference>
<dbReference type="CDD" id="cd05819">
    <property type="entry name" value="NHL"/>
    <property type="match status" value="1"/>
</dbReference>
<proteinExistence type="predicted"/>
<evidence type="ECO:0000256" key="1">
    <source>
        <dbReference type="ARBA" id="ARBA00022737"/>
    </source>
</evidence>
<dbReference type="Proteomes" id="UP000663887">
    <property type="component" value="Unassembled WGS sequence"/>
</dbReference>
<evidence type="ECO:0000256" key="2">
    <source>
        <dbReference type="PROSITE-ProRule" id="PRU00504"/>
    </source>
</evidence>
<dbReference type="SUPFAM" id="SSF101898">
    <property type="entry name" value="NHL repeat"/>
    <property type="match status" value="1"/>
</dbReference>
<dbReference type="Gene3D" id="2.120.10.30">
    <property type="entry name" value="TolB, C-terminal domain"/>
    <property type="match status" value="1"/>
</dbReference>
<keyword evidence="1" id="KW-0677">Repeat</keyword>
<dbReference type="Pfam" id="PF02010">
    <property type="entry name" value="REJ"/>
    <property type="match status" value="1"/>
</dbReference>
<protein>
    <recommendedName>
        <fullName evidence="4">PKD/REJ-like domain-containing protein</fullName>
    </recommendedName>
</protein>
<evidence type="ECO:0000256" key="3">
    <source>
        <dbReference type="SAM" id="MobiDB-lite"/>
    </source>
</evidence>
<evidence type="ECO:0000313" key="5">
    <source>
        <dbReference type="EMBL" id="CAF2056016.1"/>
    </source>
</evidence>
<dbReference type="Pfam" id="PF01436">
    <property type="entry name" value="NHL"/>
    <property type="match status" value="1"/>
</dbReference>
<dbReference type="EMBL" id="CAJNRG010003322">
    <property type="protein sequence ID" value="CAF2056016.1"/>
    <property type="molecule type" value="Genomic_DNA"/>
</dbReference>
<evidence type="ECO:0000313" key="6">
    <source>
        <dbReference type="Proteomes" id="UP000663887"/>
    </source>
</evidence>
<sequence length="1340" mass="148875">MSIFVTNTGNFYVGDDTSVRIAMRGLKGPGYFSFSLKLNNGGCNGLFVDVNNYLYCSVANRHQVVKRDVDLIEVSPSINSGIPWKIIAGTEFAGTALDMLNSPDGIFVDSNLNLYVVDSGNNRIQKFKNGELNSTTVCGNGAPDTIELKSPTSLVLDAGGYLFVVDSDNHRIIGSGPTGFRCLVGCSGSSGLAFDQLSNPKSLAFDSYGNMFVTDMNNDRIQMFLLATNSCDETALSPRETSTANNELVITNLDLQSTEDITKTTVGQSTTQLPRDQPTSTQHFSTNQTTSTQHFSTNQTTSTQHFSTNQTTSTQHFNTNQSCFSPIITLFPSISSLSAPVQLRRSEALHISSYIEVNCIASLAVITQWTVFNCTSTCSLQTKLDQSVITTLNELFIRARTLVYGIYKLKLTVTMVASTDLISAASVYVRINPSNIIPNLVEFGTSMISRGQSQDLTLNPGSFSVNPDESTFNLSDWTYEYYCRTYDSNKLEAWQAFNQTNHSCFSNRSNITVAWQYGSMVPSASSVTIFVESMAFNQTYQFVVHMVNCRDLTFRVKGFLMVKVVKTSSPKVAIACVISTMCSFNGEYQHINPSTQVALFSVCLDNCTSIKNIKWNIYKGLMNLSTDIVKWTQMNNSQDSFFFGMSTSNFTATNKLFLENSQVHYWRFEAVYTFVTKEISLSALNFIINRPPENGTCSISPRNGTTSTLFTINCLDWIDDNNIKDYSFYGWTTDRTERIMLAFTSLPTLKIRLPANNGNTSLLMMMVHIRDMLDCMGEFYMEAPVVILDSTEINTLINVLQEPNKGATINPFVRLLASGYQNTVGQIIILIAQERNTMNKQNIETVVENGISAASISVSSLGSARLHTSPIPLNMSIMNNYNQKLNILTNVRNYLMMFITNMTITTVNSIKLQASIVAQLTDATNQLTRTASELASFKCHQLSFALSEMAKKISYEDAQFAATLIAQCISNALTAVNRQLQQRGNDLDLDSTCGNILLDDYDNDFEFVRSNLKLFIGGDDFSWEAIQKSRNLYCQMKVSNKIAAQFNETLAAVTTALNIHLNIAQSTIINTAAVFISLERTTMASLSSKLIRQVGTGQIRMSSIFDSNLTENSSVLLRSIMQPLAVAGASRSQANTNLSTSISLSLFDLNSNEISIRTSADHSIELLIPRDPNSLIPPMTLQNVTSMSAVHSFNLYFVNMTQFLTSTNLSVSLHFEIRPLNVSLGYLFIYKFDNSPELNSSINQTDGWSLLCPSNLTNDSIYIRFIDNRHTLHHQSVIFGLRELNSTEIEDFCSNTSISNPPIMNKPFTFSSDYELRVYTSGCYYLDANNNWQSDGLWVS</sequence>
<dbReference type="PANTHER" id="PTHR24104">
    <property type="entry name" value="E3 UBIQUITIN-PROTEIN LIGASE NHLRC1-RELATED"/>
    <property type="match status" value="1"/>
</dbReference>
<organism evidence="5 6">
    <name type="scientific">Rotaria magnacalcarata</name>
    <dbReference type="NCBI Taxonomy" id="392030"/>
    <lineage>
        <taxon>Eukaryota</taxon>
        <taxon>Metazoa</taxon>
        <taxon>Spiralia</taxon>
        <taxon>Gnathifera</taxon>
        <taxon>Rotifera</taxon>
        <taxon>Eurotatoria</taxon>
        <taxon>Bdelloidea</taxon>
        <taxon>Philodinida</taxon>
        <taxon>Philodinidae</taxon>
        <taxon>Rotaria</taxon>
    </lineage>
</organism>
<feature type="region of interest" description="Disordered" evidence="3">
    <location>
        <begin position="264"/>
        <end position="313"/>
    </location>
</feature>
<dbReference type="PROSITE" id="PS51125">
    <property type="entry name" value="NHL"/>
    <property type="match status" value="1"/>
</dbReference>
<accession>A0A816Q1H9</accession>
<dbReference type="InterPro" id="IPR001258">
    <property type="entry name" value="NHL_repeat"/>
</dbReference>
<feature type="repeat" description="NHL" evidence="2">
    <location>
        <begin position="100"/>
        <end position="130"/>
    </location>
</feature>
<dbReference type="InterPro" id="IPR002859">
    <property type="entry name" value="PKD/REJ-like"/>
</dbReference>
<comment type="caution">
    <text evidence="5">The sequence shown here is derived from an EMBL/GenBank/DDBJ whole genome shotgun (WGS) entry which is preliminary data.</text>
</comment>
<dbReference type="PANTHER" id="PTHR24104:SF25">
    <property type="entry name" value="PROTEIN LIN-41"/>
    <property type="match status" value="1"/>
</dbReference>
<feature type="domain" description="PKD/REJ-like" evidence="4">
    <location>
        <begin position="354"/>
        <end position="827"/>
    </location>
</feature>
<dbReference type="InterPro" id="IPR011042">
    <property type="entry name" value="6-blade_b-propeller_TolB-like"/>
</dbReference>
<dbReference type="InterPro" id="IPR050952">
    <property type="entry name" value="TRIM-NHL_E3_ligases"/>
</dbReference>
<evidence type="ECO:0000259" key="4">
    <source>
        <dbReference type="Pfam" id="PF02010"/>
    </source>
</evidence>
<reference evidence="5" key="1">
    <citation type="submission" date="2021-02" db="EMBL/GenBank/DDBJ databases">
        <authorList>
            <person name="Nowell W R."/>
        </authorList>
    </citation>
    <scope>NUCLEOTIDE SEQUENCE</scope>
</reference>
<name>A0A816Q1H9_9BILA</name>
<gene>
    <name evidence="5" type="ORF">XDN619_LOCUS9681</name>
</gene>